<accession>A0A0L0FKQ3</accession>
<sequence>MSWDVIDLDGKDSVRLLDGSFDMVVDKCCLDCVLCETNGADYIAELTRVLKRKGVLCIVSLHGPDFLLPLLEAPELAFNVSYQKIRSSTALTVKDGLDLTRNMPNIASNAEDVETSVWSDEGVFAPPDDYIDSTNMYVCRPRRTPLIRKGSAVKNLQSENTNNKPDTEQRQYGVEDESETSTCARAQAQYDHDETQAIEQFFCVDKDALHARYDSILDEWFRIEAPMLTPARKKTIEAAYAKVVAEALDRERIDRTGCKGKAANSQIVVDQEEDLRLRNSRENNSTTRGRVPMMGQKYNSQRLDANDSGYTGRATSEGGYIVGNALEDQSVVDAGGKECTQKGQARPQSNPNQKNSIDACCANDNNLASKKIQNATGVADNSEKIPKKITSDISHMNSAQNRPNVNSTLCIAAVYDLLFTSLEKEHYAMDQFVHDYDVFRLVDRKSAATTVKHARVMCGCVSTAVNIKQGLMSSCIREVGDHARGLNLTDAIAFLDLMQ</sequence>
<dbReference type="EMBL" id="KQ242761">
    <property type="protein sequence ID" value="KNC77350.1"/>
    <property type="molecule type" value="Genomic_DNA"/>
</dbReference>
<dbReference type="GeneID" id="25910693"/>
<feature type="region of interest" description="Disordered" evidence="1">
    <location>
        <begin position="337"/>
        <end position="357"/>
    </location>
</feature>
<feature type="compositionally biased region" description="Polar residues" evidence="1">
    <location>
        <begin position="154"/>
        <end position="164"/>
    </location>
</feature>
<dbReference type="InterPro" id="IPR029063">
    <property type="entry name" value="SAM-dependent_MTases_sf"/>
</dbReference>
<evidence type="ECO:0000256" key="1">
    <source>
        <dbReference type="SAM" id="MobiDB-lite"/>
    </source>
</evidence>
<dbReference type="RefSeq" id="XP_014151252.1">
    <property type="nucleotide sequence ID" value="XM_014295777.1"/>
</dbReference>
<dbReference type="AlphaFoldDB" id="A0A0L0FKQ3"/>
<protein>
    <submittedName>
        <fullName evidence="2">Uncharacterized protein</fullName>
    </submittedName>
</protein>
<reference evidence="2 3" key="1">
    <citation type="submission" date="2011-02" db="EMBL/GenBank/DDBJ databases">
        <title>The Genome Sequence of Sphaeroforma arctica JP610.</title>
        <authorList>
            <consortium name="The Broad Institute Genome Sequencing Platform"/>
            <person name="Russ C."/>
            <person name="Cuomo C."/>
            <person name="Young S.K."/>
            <person name="Zeng Q."/>
            <person name="Gargeya S."/>
            <person name="Alvarado L."/>
            <person name="Berlin A."/>
            <person name="Chapman S.B."/>
            <person name="Chen Z."/>
            <person name="Freedman E."/>
            <person name="Gellesch M."/>
            <person name="Goldberg J."/>
            <person name="Griggs A."/>
            <person name="Gujja S."/>
            <person name="Heilman E."/>
            <person name="Heiman D."/>
            <person name="Howarth C."/>
            <person name="Mehta T."/>
            <person name="Neiman D."/>
            <person name="Pearson M."/>
            <person name="Roberts A."/>
            <person name="Saif S."/>
            <person name="Shea T."/>
            <person name="Shenoy N."/>
            <person name="Sisk P."/>
            <person name="Stolte C."/>
            <person name="Sykes S."/>
            <person name="White J."/>
            <person name="Yandava C."/>
            <person name="Burger G."/>
            <person name="Gray M.W."/>
            <person name="Holland P.W.H."/>
            <person name="King N."/>
            <person name="Lang F.B.F."/>
            <person name="Roger A.J."/>
            <person name="Ruiz-Trillo I."/>
            <person name="Haas B."/>
            <person name="Nusbaum C."/>
            <person name="Birren B."/>
        </authorList>
    </citation>
    <scope>NUCLEOTIDE SEQUENCE [LARGE SCALE GENOMIC DNA]</scope>
    <source>
        <strain evidence="2 3">JP610</strain>
    </source>
</reference>
<evidence type="ECO:0000313" key="3">
    <source>
        <dbReference type="Proteomes" id="UP000054560"/>
    </source>
</evidence>
<feature type="region of interest" description="Disordered" evidence="1">
    <location>
        <begin position="150"/>
        <end position="180"/>
    </location>
</feature>
<name>A0A0L0FKQ3_9EUKA</name>
<dbReference type="Proteomes" id="UP000054560">
    <property type="component" value="Unassembled WGS sequence"/>
</dbReference>
<proteinExistence type="predicted"/>
<gene>
    <name evidence="2" type="ORF">SARC_10189</name>
</gene>
<organism evidence="2 3">
    <name type="scientific">Sphaeroforma arctica JP610</name>
    <dbReference type="NCBI Taxonomy" id="667725"/>
    <lineage>
        <taxon>Eukaryota</taxon>
        <taxon>Ichthyosporea</taxon>
        <taxon>Ichthyophonida</taxon>
        <taxon>Sphaeroforma</taxon>
    </lineage>
</organism>
<evidence type="ECO:0000313" key="2">
    <source>
        <dbReference type="EMBL" id="KNC77350.1"/>
    </source>
</evidence>
<dbReference type="Gene3D" id="3.40.50.150">
    <property type="entry name" value="Vaccinia Virus protein VP39"/>
    <property type="match status" value="1"/>
</dbReference>
<dbReference type="SUPFAM" id="SSF53335">
    <property type="entry name" value="S-adenosyl-L-methionine-dependent methyltransferases"/>
    <property type="match status" value="1"/>
</dbReference>
<feature type="compositionally biased region" description="Polar residues" evidence="1">
    <location>
        <begin position="341"/>
        <end position="356"/>
    </location>
</feature>
<keyword evidence="3" id="KW-1185">Reference proteome</keyword>